<keyword evidence="2" id="KW-1185">Reference proteome</keyword>
<dbReference type="GeneID" id="77934811"/>
<dbReference type="RefSeq" id="YP_010658849.1">
    <property type="nucleotide sequence ID" value="NC_070861.1"/>
</dbReference>
<reference evidence="1" key="1">
    <citation type="journal article" date="2021" name="Viruses">
        <title>Novel Viruses That Lyse Plant and Human Strains of Kosakonia cowanii.</title>
        <authorList>
            <person name="Petrzik K."/>
            <person name="Brazdova S."/>
            <person name="Krawczyk K."/>
        </authorList>
    </citation>
    <scope>NUCLEOTIDE SEQUENCE</scope>
</reference>
<name>A0AAE7WF26_9CAUD</name>
<sequence length="77" mass="8768">MSELKLYQCHKKVHATPMTLGEFKEHANKPDLIGAPESEGYLVVYSKDTPEEYHSWSPKAVFDEGYAELTENELPLV</sequence>
<dbReference type="EMBL" id="MZ348421">
    <property type="protein sequence ID" value="QYN79862.1"/>
    <property type="molecule type" value="Genomic_DNA"/>
</dbReference>
<protein>
    <submittedName>
        <fullName evidence="1">Dec protein</fullName>
    </submittedName>
</protein>
<proteinExistence type="predicted"/>
<evidence type="ECO:0000313" key="1">
    <source>
        <dbReference type="EMBL" id="QYN79862.1"/>
    </source>
</evidence>
<accession>A0AAE7WF26</accession>
<dbReference type="KEGG" id="vg:77934811"/>
<evidence type="ECO:0000313" key="2">
    <source>
        <dbReference type="Proteomes" id="UP000828444"/>
    </source>
</evidence>
<organism evidence="1 2">
    <name type="scientific">Kosakonia phage Kc283</name>
    <dbReference type="NCBI Taxonomy" id="2863195"/>
    <lineage>
        <taxon>Viruses</taxon>
        <taxon>Duplodnaviria</taxon>
        <taxon>Heunggongvirae</taxon>
        <taxon>Uroviricota</taxon>
        <taxon>Caudoviricetes</taxon>
        <taxon>Schitoviridae</taxon>
        <taxon>Cbunavirus</taxon>
        <taxon>Cbunavirus Kc283</taxon>
    </lineage>
</organism>
<dbReference type="Proteomes" id="UP000828444">
    <property type="component" value="Segment"/>
</dbReference>